<evidence type="ECO:0000259" key="3">
    <source>
        <dbReference type="PROSITE" id="PS00662"/>
    </source>
</evidence>
<evidence type="ECO:0000313" key="4">
    <source>
        <dbReference type="EMBL" id="SVA20909.1"/>
    </source>
</evidence>
<dbReference type="InterPro" id="IPR037257">
    <property type="entry name" value="T2SS_E_N_sf"/>
</dbReference>
<accession>A0A381TYI9</accession>
<name>A0A381TYI9_9ZZZZ</name>
<dbReference type="PROSITE" id="PS00662">
    <property type="entry name" value="T2SP_E"/>
    <property type="match status" value="1"/>
</dbReference>
<dbReference type="SUPFAM" id="SSF160246">
    <property type="entry name" value="EspE N-terminal domain-like"/>
    <property type="match status" value="1"/>
</dbReference>
<dbReference type="InterPro" id="IPR001482">
    <property type="entry name" value="T2SS/T4SS_dom"/>
</dbReference>
<dbReference type="GO" id="GO:0005886">
    <property type="term" value="C:plasma membrane"/>
    <property type="evidence" value="ECO:0007669"/>
    <property type="project" value="TreeGrafter"/>
</dbReference>
<dbReference type="Pfam" id="PF05157">
    <property type="entry name" value="MshEN"/>
    <property type="match status" value="1"/>
</dbReference>
<proteinExistence type="predicted"/>
<dbReference type="Gene3D" id="3.30.300.160">
    <property type="entry name" value="Type II secretion system, protein E, N-terminal domain"/>
    <property type="match status" value="1"/>
</dbReference>
<dbReference type="PANTHER" id="PTHR30258:SF2">
    <property type="entry name" value="COMG OPERON PROTEIN 1"/>
    <property type="match status" value="1"/>
</dbReference>
<dbReference type="PANTHER" id="PTHR30258">
    <property type="entry name" value="TYPE II SECRETION SYSTEM PROTEIN GSPE-RELATED"/>
    <property type="match status" value="1"/>
</dbReference>
<gene>
    <name evidence="4" type="ORF">METZ01_LOCUS73763</name>
</gene>
<dbReference type="Gene3D" id="3.40.50.300">
    <property type="entry name" value="P-loop containing nucleotide triphosphate hydrolases"/>
    <property type="match status" value="1"/>
</dbReference>
<dbReference type="EMBL" id="UINC01005371">
    <property type="protein sequence ID" value="SVA20909.1"/>
    <property type="molecule type" value="Genomic_DNA"/>
</dbReference>
<organism evidence="4">
    <name type="scientific">marine metagenome</name>
    <dbReference type="NCBI Taxonomy" id="408172"/>
    <lineage>
        <taxon>unclassified sequences</taxon>
        <taxon>metagenomes</taxon>
        <taxon>ecological metagenomes</taxon>
    </lineage>
</organism>
<dbReference type="Gene3D" id="3.30.450.90">
    <property type="match status" value="1"/>
</dbReference>
<dbReference type="InterPro" id="IPR027417">
    <property type="entry name" value="P-loop_NTPase"/>
</dbReference>
<sequence length="570" mass="64348">MYTYHPVVEILVKSFGTTPQSLEPLHEQLLAYRENTEGLKEAMLKHKVTGESEFQQALAAYYELEYRDNFNDVPVVREFTEFIPIRYAKKNIFFPLKKTRNTLEVAITNPELSQPLDDLARHFKCHIQSVISHKQAVLDLINRAYDESSASTEDAVDLLDSEETYENILAVEEPEDLLDATDEEPIKRLVNSLLWQAAKDEASDVHIDPTPRETIVRYRIDGVLQQVTVFPRQVHVTVINRIKVMSRLDIAQKGLPQDGRSMVLIAGRKIDIRVSTVPTVHGEKIVMRLLFQEEKLMQLRQLGLAKYILQPYQNLVNSSGGIILVTGPTGSGKTTTLYASLAEIDNEARNIITIEDPVEYKLSGYSQIEVKPKVGLTFANALRSVLRQDPDVIMVGEMRDTETAQIAIQSALTGHLVFSTVHTNSAPATITRLIDMGIEPFLVSSSIIGVLAQRLVRRICPDCRKSYQPHPEQLRELGIKEVSFRKLDRRFFRGDGCDNCRQTGYRGRIGIHELLVMSEGVKNTILESSDSDTIKKQGLKEKMITLRRDGVNKILHGLTTAEEILSITSE</sequence>
<evidence type="ECO:0000256" key="2">
    <source>
        <dbReference type="ARBA" id="ARBA00022840"/>
    </source>
</evidence>
<dbReference type="FunFam" id="3.40.50.300:FF:000398">
    <property type="entry name" value="Type IV pilus assembly ATPase PilB"/>
    <property type="match status" value="1"/>
</dbReference>
<dbReference type="CDD" id="cd01129">
    <property type="entry name" value="PulE-GspE-like"/>
    <property type="match status" value="1"/>
</dbReference>
<reference evidence="4" key="1">
    <citation type="submission" date="2018-05" db="EMBL/GenBank/DDBJ databases">
        <authorList>
            <person name="Lanie J.A."/>
            <person name="Ng W.-L."/>
            <person name="Kazmierczak K.M."/>
            <person name="Andrzejewski T.M."/>
            <person name="Davidsen T.M."/>
            <person name="Wayne K.J."/>
            <person name="Tettelin H."/>
            <person name="Glass J.I."/>
            <person name="Rusch D."/>
            <person name="Podicherti R."/>
            <person name="Tsui H.-C.T."/>
            <person name="Winkler M.E."/>
        </authorList>
    </citation>
    <scope>NUCLEOTIDE SEQUENCE</scope>
</reference>
<evidence type="ECO:0000256" key="1">
    <source>
        <dbReference type="ARBA" id="ARBA00022741"/>
    </source>
</evidence>
<keyword evidence="2" id="KW-0067">ATP-binding</keyword>
<dbReference type="Pfam" id="PF00437">
    <property type="entry name" value="T2SSE"/>
    <property type="match status" value="1"/>
</dbReference>
<feature type="domain" description="Bacterial type II secretion system protein E" evidence="3">
    <location>
        <begin position="386"/>
        <end position="400"/>
    </location>
</feature>
<dbReference type="GO" id="GO:0005524">
    <property type="term" value="F:ATP binding"/>
    <property type="evidence" value="ECO:0007669"/>
    <property type="project" value="UniProtKB-KW"/>
</dbReference>
<protein>
    <recommendedName>
        <fullName evidence="3">Bacterial type II secretion system protein E domain-containing protein</fullName>
    </recommendedName>
</protein>
<dbReference type="AlphaFoldDB" id="A0A381TYI9"/>
<dbReference type="SUPFAM" id="SSF52540">
    <property type="entry name" value="P-loop containing nucleoside triphosphate hydrolases"/>
    <property type="match status" value="1"/>
</dbReference>
<dbReference type="GO" id="GO:0016887">
    <property type="term" value="F:ATP hydrolysis activity"/>
    <property type="evidence" value="ECO:0007669"/>
    <property type="project" value="TreeGrafter"/>
</dbReference>
<dbReference type="InterPro" id="IPR007831">
    <property type="entry name" value="T2SS_GspE_N"/>
</dbReference>
<keyword evidence="1" id="KW-0547">Nucleotide-binding</keyword>